<dbReference type="InterPro" id="IPR012875">
    <property type="entry name" value="SDHF4"/>
</dbReference>
<reference evidence="3 4" key="1">
    <citation type="submission" date="2014-01" db="EMBL/GenBank/DDBJ databases">
        <title>Sulfitobacter sp. H3 (MCCC 1A00686) Genome Sequencing.</title>
        <authorList>
            <person name="Lai Q."/>
            <person name="Hong Z."/>
        </authorList>
    </citation>
    <scope>NUCLEOTIDE SEQUENCE [LARGE SCALE GENOMIC DNA]</scope>
    <source>
        <strain evidence="3 4">H3</strain>
    </source>
</reference>
<evidence type="ECO:0000256" key="1">
    <source>
        <dbReference type="ARBA" id="ARBA00005701"/>
    </source>
</evidence>
<evidence type="ECO:0000313" key="3">
    <source>
        <dbReference type="EMBL" id="KEJ97331.1"/>
    </source>
</evidence>
<keyword evidence="4" id="KW-1185">Reference proteome</keyword>
<dbReference type="GeneID" id="68871639"/>
<name>A0A073J6I3_9RHOB</name>
<proteinExistence type="inferred from homology"/>
<dbReference type="OrthoDB" id="8481828at2"/>
<dbReference type="Pfam" id="PF07896">
    <property type="entry name" value="DUF1674"/>
    <property type="match status" value="1"/>
</dbReference>
<organism evidence="3 4">
    <name type="scientific">Pseudosulfitobacter pseudonitzschiae</name>
    <dbReference type="NCBI Taxonomy" id="1402135"/>
    <lineage>
        <taxon>Bacteria</taxon>
        <taxon>Pseudomonadati</taxon>
        <taxon>Pseudomonadota</taxon>
        <taxon>Alphaproteobacteria</taxon>
        <taxon>Rhodobacterales</taxon>
        <taxon>Roseobacteraceae</taxon>
        <taxon>Pseudosulfitobacter</taxon>
    </lineage>
</organism>
<accession>A0A073J6I3</accession>
<dbReference type="RefSeq" id="WP_037923210.1">
    <property type="nucleotide sequence ID" value="NZ_CP054599.1"/>
</dbReference>
<comment type="caution">
    <text evidence="3">The sequence shown here is derived from an EMBL/GenBank/DDBJ whole genome shotgun (WGS) entry which is preliminary data.</text>
</comment>
<dbReference type="EMBL" id="JAMD01000002">
    <property type="protein sequence ID" value="KEJ97331.1"/>
    <property type="molecule type" value="Genomic_DNA"/>
</dbReference>
<evidence type="ECO:0000313" key="4">
    <source>
        <dbReference type="Proteomes" id="UP000027746"/>
    </source>
</evidence>
<protein>
    <recommendedName>
        <fullName evidence="5">Dihydrodipicolinate reductase</fullName>
    </recommendedName>
</protein>
<sequence>MTDDLNSDPAPDLPPAAQRALAEAEERRKAAAPLDLPTEHGGRINGLEPVRYGDWEKKGLAIDF</sequence>
<comment type="similarity">
    <text evidence="1">Belongs to the SDHAF4 family.</text>
</comment>
<dbReference type="Proteomes" id="UP000027746">
    <property type="component" value="Unassembled WGS sequence"/>
</dbReference>
<feature type="region of interest" description="Disordered" evidence="2">
    <location>
        <begin position="1"/>
        <end position="50"/>
    </location>
</feature>
<evidence type="ECO:0008006" key="5">
    <source>
        <dbReference type="Google" id="ProtNLM"/>
    </source>
</evidence>
<dbReference type="AlphaFoldDB" id="A0A073J6I3"/>
<evidence type="ECO:0000256" key="2">
    <source>
        <dbReference type="SAM" id="MobiDB-lite"/>
    </source>
</evidence>
<gene>
    <name evidence="3" type="ORF">SUH3_11185</name>
</gene>